<dbReference type="GO" id="GO:1990351">
    <property type="term" value="C:transporter complex"/>
    <property type="evidence" value="ECO:0007669"/>
    <property type="project" value="TreeGrafter"/>
</dbReference>
<dbReference type="PANTHER" id="PTHR30189:SF1">
    <property type="entry name" value="LPS-ASSEMBLY PROTEIN LPTD"/>
    <property type="match status" value="1"/>
</dbReference>
<feature type="signal peptide" evidence="1">
    <location>
        <begin position="1"/>
        <end position="23"/>
    </location>
</feature>
<comment type="caution">
    <text evidence="3">The sequence shown here is derived from an EMBL/GenBank/DDBJ whole genome shotgun (WGS) entry which is preliminary data.</text>
</comment>
<feature type="domain" description="LPS-assembly protein LptD central" evidence="2">
    <location>
        <begin position="170"/>
        <end position="612"/>
    </location>
</feature>
<evidence type="ECO:0000313" key="4">
    <source>
        <dbReference type="Proteomes" id="UP000075320"/>
    </source>
</evidence>
<dbReference type="OrthoDB" id="5287143at2"/>
<dbReference type="InterPro" id="IPR020889">
    <property type="entry name" value="LipoPS_assembly_LptD"/>
</dbReference>
<sequence>MHHGLIILYSFIAAFLGFSSAFAAEPTARIHGILINADSMYRDNERQTAELEGNVQIVFQGQHIRADRAQVSLRSRQVQLYGNVEIMDAKNTIVGRQVHLDYDNNTGIIYDGYVQSGSVLFAGSVLQKTGDSDYVVTSADYTTCTNCPATWSFTGSTVRAELGGYAYIKNAILRLGNVPVFWFPYLVVPLKSDRQSGVLTPIFEVSDASGFSIGIPYFWAISESSDATIELKEYQKRGLKGLLEYRYVLTESSYGTLNAASLKDKAISSDSRFNKYRTTQEKNTSLDRWFLKYEHYQEMPDGGVHRAQVNLASDLQYPKDFPLETLNHGDSAMENRVSYTKNTETQHYSVDSSYYVNLLHADPLAYNDDAVHRLPELRFSQAQKSFRDTNFVYALDVDLVNFARAGNAYDDMTALNQNGTNYKFPTNSCAAPLWEDTPGCVRQYDGKYDPDIDQIRTGQRLDLRPTLAYPFQLGNTVDFVPKLAYRETHYSFNIPDQPYLARRYLRTELTARSKISRVFGDALSSKATRYKHEIIPEITYTRLPWLSQDQHPFFGTGDMANAPFSSRDNVSDLDIASDYGLQFDYTDRVYDRNLVTFAVTNKLTEKRWVMDRPEYRQIGYLKLAQSYNEGGATGAGASQQWSDLTAILDVRLDYFQTYTIANYYPYQNVTNTSSRARVLNDKGQFLEGQLSLQYPITPGQEVDVSKRQEDYTFSAGFISRYLNAMGKITYDANPKDASTNEYQVKSWAAILQLKPPGDCWIINLATDKVTGGDTRYFVSFDFNFDGSPKPPLPSSTLDLYGF</sequence>
<keyword evidence="4" id="KW-1185">Reference proteome</keyword>
<dbReference type="HAMAP" id="MF_01411">
    <property type="entry name" value="LPS_assembly_LptD"/>
    <property type="match status" value="1"/>
</dbReference>
<dbReference type="GO" id="GO:0043165">
    <property type="term" value="P:Gram-negative-bacterium-type cell outer membrane assembly"/>
    <property type="evidence" value="ECO:0007669"/>
    <property type="project" value="InterPro"/>
</dbReference>
<name>A0A150WJN1_BDEBC</name>
<dbReference type="Gene3D" id="2.60.450.10">
    <property type="entry name" value="Lipopolysaccharide (LPS) transport protein A like domain"/>
    <property type="match status" value="1"/>
</dbReference>
<proteinExistence type="inferred from homology"/>
<dbReference type="AlphaFoldDB" id="A0A150WJN1"/>
<dbReference type="Pfam" id="PF19838">
    <property type="entry name" value="LptD_2"/>
    <property type="match status" value="1"/>
</dbReference>
<protein>
    <submittedName>
        <fullName evidence="3">Organic solvent tolerance protein</fullName>
    </submittedName>
</protein>
<dbReference type="InterPro" id="IPR050218">
    <property type="entry name" value="LptD"/>
</dbReference>
<organism evidence="3 4">
    <name type="scientific">Bdellovibrio bacteriovorus</name>
    <dbReference type="NCBI Taxonomy" id="959"/>
    <lineage>
        <taxon>Bacteria</taxon>
        <taxon>Pseudomonadati</taxon>
        <taxon>Bdellovibrionota</taxon>
        <taxon>Bdellovibrionia</taxon>
        <taxon>Bdellovibrionales</taxon>
        <taxon>Pseudobdellovibrionaceae</taxon>
        <taxon>Bdellovibrio</taxon>
    </lineage>
</organism>
<dbReference type="RefSeq" id="WP_061835727.1">
    <property type="nucleotide sequence ID" value="NZ_LUKE01000003.1"/>
</dbReference>
<dbReference type="PANTHER" id="PTHR30189">
    <property type="entry name" value="LPS-ASSEMBLY PROTEIN"/>
    <property type="match status" value="1"/>
</dbReference>
<feature type="chain" id="PRO_5039916586" evidence="1">
    <location>
        <begin position="24"/>
        <end position="802"/>
    </location>
</feature>
<accession>A0A150WJN1</accession>
<dbReference type="GO" id="GO:0009279">
    <property type="term" value="C:cell outer membrane"/>
    <property type="evidence" value="ECO:0007669"/>
    <property type="project" value="InterPro"/>
</dbReference>
<keyword evidence="1" id="KW-0732">Signal</keyword>
<dbReference type="InterPro" id="IPR045659">
    <property type="entry name" value="LptD_2"/>
</dbReference>
<evidence type="ECO:0000256" key="1">
    <source>
        <dbReference type="SAM" id="SignalP"/>
    </source>
</evidence>
<gene>
    <name evidence="3" type="ORF">AZI86_13520</name>
</gene>
<evidence type="ECO:0000313" key="3">
    <source>
        <dbReference type="EMBL" id="KYG63833.1"/>
    </source>
</evidence>
<evidence type="ECO:0000259" key="2">
    <source>
        <dbReference type="Pfam" id="PF19838"/>
    </source>
</evidence>
<dbReference type="Proteomes" id="UP000075320">
    <property type="component" value="Unassembled WGS sequence"/>
</dbReference>
<dbReference type="EMBL" id="LUKE01000003">
    <property type="protein sequence ID" value="KYG63833.1"/>
    <property type="molecule type" value="Genomic_DNA"/>
</dbReference>
<reference evidence="3 4" key="1">
    <citation type="submission" date="2016-03" db="EMBL/GenBank/DDBJ databases">
        <authorList>
            <person name="Ploux O."/>
        </authorList>
    </citation>
    <scope>NUCLEOTIDE SEQUENCE [LARGE SCALE GENOMIC DNA]</scope>
    <source>
        <strain evidence="3 4">R0</strain>
    </source>
</reference>
<dbReference type="GO" id="GO:0015920">
    <property type="term" value="P:lipopolysaccharide transport"/>
    <property type="evidence" value="ECO:0007669"/>
    <property type="project" value="InterPro"/>
</dbReference>